<feature type="domain" description="Alpha-N-acetylglucosaminidase C-terminal" evidence="2">
    <location>
        <begin position="54"/>
        <end position="141"/>
    </location>
</feature>
<evidence type="ECO:0000313" key="3">
    <source>
        <dbReference type="EMBL" id="AQP51839.1"/>
    </source>
</evidence>
<accession>A0A1Q2D0A1</accession>
<organism evidence="3 4">
    <name type="scientific">Tessaracoccus flavescens</name>
    <dbReference type="NCBI Taxonomy" id="399497"/>
    <lineage>
        <taxon>Bacteria</taxon>
        <taxon>Bacillati</taxon>
        <taxon>Actinomycetota</taxon>
        <taxon>Actinomycetes</taxon>
        <taxon>Propionibacteriales</taxon>
        <taxon>Propionibacteriaceae</taxon>
        <taxon>Tessaracoccus</taxon>
    </lineage>
</organism>
<dbReference type="InterPro" id="IPR007781">
    <property type="entry name" value="NAGLU"/>
</dbReference>
<dbReference type="PANTHER" id="PTHR12872">
    <property type="entry name" value="ALPHA-N-ACETYLGLUCOSAMINIDASE"/>
    <property type="match status" value="1"/>
</dbReference>
<dbReference type="KEGG" id="tfa:BW733_14400"/>
<dbReference type="EMBL" id="CP019607">
    <property type="protein sequence ID" value="AQP51839.1"/>
    <property type="molecule type" value="Genomic_DNA"/>
</dbReference>
<evidence type="ECO:0000313" key="4">
    <source>
        <dbReference type="Proteomes" id="UP000188235"/>
    </source>
</evidence>
<dbReference type="AlphaFoldDB" id="A0A1Q2D0A1"/>
<reference evidence="3 4" key="1">
    <citation type="journal article" date="2008" name="Int. J. Syst. Evol. Microbiol.">
        <title>Tessaracoccus flavescens sp. nov., isolated from marine sediment.</title>
        <authorList>
            <person name="Lee D.W."/>
            <person name="Lee S.D."/>
        </authorList>
    </citation>
    <scope>NUCLEOTIDE SEQUENCE [LARGE SCALE GENOMIC DNA]</scope>
    <source>
        <strain evidence="3 4">SST-39T</strain>
    </source>
</reference>
<dbReference type="OrthoDB" id="3712938at2"/>
<dbReference type="Pfam" id="PF12972">
    <property type="entry name" value="NAGLU_C"/>
    <property type="match status" value="1"/>
</dbReference>
<dbReference type="Gene3D" id="1.20.120.670">
    <property type="entry name" value="N-acetyl-b-d-glucoasminidase"/>
    <property type="match status" value="1"/>
</dbReference>
<dbReference type="STRING" id="399497.BW733_14400"/>
<dbReference type="InterPro" id="IPR024732">
    <property type="entry name" value="NAGLU_C"/>
</dbReference>
<sequence>MCPKVGRDAANASRGPDNDYERIGWERFQLRLKVLCCLGTTDTNAGSDEKPAPLIDDLAGTESISLLGRLLDEAESAGTTAAEKAAFEKSQRTILTIWGTPAGYNAALGDYAGREIQGLVKSFYLPRWQKFLDAKLAELKGAPAQSFNWFADGRRVPGAAHLPVQQHRDVPLDSVKHRAAGHLADSNGGRGLCRLAAQATTSAPRSSFAVGSKMTPSSSRGSAGSTIRSALSPTSTFGAPSHGRARQLAAPSAYSAPAMAASSSISSPMPPCGTTVPASVPV</sequence>
<keyword evidence="4" id="KW-1185">Reference proteome</keyword>
<name>A0A1Q2D0A1_9ACTN</name>
<evidence type="ECO:0000256" key="1">
    <source>
        <dbReference type="SAM" id="MobiDB-lite"/>
    </source>
</evidence>
<feature type="compositionally biased region" description="Polar residues" evidence="1">
    <location>
        <begin position="214"/>
        <end position="238"/>
    </location>
</feature>
<proteinExistence type="predicted"/>
<dbReference type="Proteomes" id="UP000188235">
    <property type="component" value="Chromosome"/>
</dbReference>
<evidence type="ECO:0000259" key="2">
    <source>
        <dbReference type="Pfam" id="PF12972"/>
    </source>
</evidence>
<feature type="region of interest" description="Disordered" evidence="1">
    <location>
        <begin position="204"/>
        <end position="282"/>
    </location>
</feature>
<protein>
    <recommendedName>
        <fullName evidence="2">Alpha-N-acetylglucosaminidase C-terminal domain-containing protein</fullName>
    </recommendedName>
</protein>
<gene>
    <name evidence="3" type="ORF">BW733_14400</name>
</gene>
<feature type="compositionally biased region" description="Low complexity" evidence="1">
    <location>
        <begin position="249"/>
        <end position="267"/>
    </location>
</feature>
<dbReference type="PANTHER" id="PTHR12872:SF1">
    <property type="entry name" value="ALPHA-N-ACETYLGLUCOSAMINIDASE"/>
    <property type="match status" value="1"/>
</dbReference>